<dbReference type="GO" id="GO:0005886">
    <property type="term" value="C:plasma membrane"/>
    <property type="evidence" value="ECO:0007669"/>
    <property type="project" value="UniProtKB-SubCell"/>
</dbReference>
<evidence type="ECO:0000256" key="8">
    <source>
        <dbReference type="ARBA" id="ARBA00023136"/>
    </source>
</evidence>
<dbReference type="RefSeq" id="WP_080022000.1">
    <property type="nucleotide sequence ID" value="NZ_LTAY01000024.1"/>
</dbReference>
<accession>A0A1V4SXL2</accession>
<dbReference type="GO" id="GO:0051301">
    <property type="term" value="P:cell division"/>
    <property type="evidence" value="ECO:0007669"/>
    <property type="project" value="UniProtKB-KW"/>
</dbReference>
<comment type="similarity">
    <text evidence="2 10">Belongs to the ABC-4 integral membrane protein family. FtsX subfamily.</text>
</comment>
<evidence type="ECO:0000256" key="7">
    <source>
        <dbReference type="ARBA" id="ARBA00022989"/>
    </source>
</evidence>
<evidence type="ECO:0000256" key="10">
    <source>
        <dbReference type="PIRNR" id="PIRNR003097"/>
    </source>
</evidence>
<comment type="caution">
    <text evidence="14">The sequence shown here is derived from an EMBL/GenBank/DDBJ whole genome shotgun (WGS) entry which is preliminary data.</text>
</comment>
<feature type="transmembrane region" description="Helical" evidence="11">
    <location>
        <begin position="23"/>
        <end position="44"/>
    </location>
</feature>
<evidence type="ECO:0000313" key="14">
    <source>
        <dbReference type="EMBL" id="OPX49382.1"/>
    </source>
</evidence>
<dbReference type="PANTHER" id="PTHR47755">
    <property type="entry name" value="CELL DIVISION PROTEIN FTSX"/>
    <property type="match status" value="1"/>
</dbReference>
<feature type="domain" description="FtsX extracellular" evidence="13">
    <location>
        <begin position="59"/>
        <end position="153"/>
    </location>
</feature>
<feature type="transmembrane region" description="Helical" evidence="11">
    <location>
        <begin position="169"/>
        <end position="192"/>
    </location>
</feature>
<protein>
    <recommendedName>
        <fullName evidence="3 10">Cell division protein FtsX</fullName>
    </recommendedName>
</protein>
<evidence type="ECO:0000256" key="9">
    <source>
        <dbReference type="ARBA" id="ARBA00023306"/>
    </source>
</evidence>
<comment type="function">
    <text evidence="10">Part of the ABC transporter FtsEX involved in asymmetric cellular division facilitating the initiation of sporulation.</text>
</comment>
<dbReference type="Pfam" id="PF18075">
    <property type="entry name" value="FtsX_ECD"/>
    <property type="match status" value="1"/>
</dbReference>
<evidence type="ECO:0000313" key="15">
    <source>
        <dbReference type="Proteomes" id="UP000191448"/>
    </source>
</evidence>
<dbReference type="PIRSF" id="PIRSF003097">
    <property type="entry name" value="FtsX"/>
    <property type="match status" value="1"/>
</dbReference>
<dbReference type="NCBIfam" id="NF038347">
    <property type="entry name" value="FtsX_Gpos"/>
    <property type="match status" value="1"/>
</dbReference>
<keyword evidence="5 10" id="KW-0132">Cell division</keyword>
<keyword evidence="7 11" id="KW-1133">Transmembrane helix</keyword>
<dbReference type="Pfam" id="PF02687">
    <property type="entry name" value="FtsX"/>
    <property type="match status" value="1"/>
</dbReference>
<evidence type="ECO:0000256" key="11">
    <source>
        <dbReference type="SAM" id="Phobius"/>
    </source>
</evidence>
<dbReference type="AlphaFoldDB" id="A0A1V4SXL2"/>
<organism evidence="14 15">
    <name type="scientific">Clostridium thermobutyricum DSM 4928</name>
    <dbReference type="NCBI Taxonomy" id="1121339"/>
    <lineage>
        <taxon>Bacteria</taxon>
        <taxon>Bacillati</taxon>
        <taxon>Bacillota</taxon>
        <taxon>Clostridia</taxon>
        <taxon>Eubacteriales</taxon>
        <taxon>Clostridiaceae</taxon>
        <taxon>Clostridium</taxon>
    </lineage>
</organism>
<evidence type="ECO:0000256" key="3">
    <source>
        <dbReference type="ARBA" id="ARBA00021907"/>
    </source>
</evidence>
<keyword evidence="9 10" id="KW-0131">Cell cycle</keyword>
<feature type="transmembrane region" description="Helical" evidence="11">
    <location>
        <begin position="271"/>
        <end position="290"/>
    </location>
</feature>
<dbReference type="Proteomes" id="UP000191448">
    <property type="component" value="Unassembled WGS sequence"/>
</dbReference>
<dbReference type="OrthoDB" id="9812531at2"/>
<evidence type="ECO:0000256" key="2">
    <source>
        <dbReference type="ARBA" id="ARBA00007379"/>
    </source>
</evidence>
<evidence type="ECO:0000256" key="4">
    <source>
        <dbReference type="ARBA" id="ARBA00022475"/>
    </source>
</evidence>
<name>A0A1V4SXL2_9CLOT</name>
<proteinExistence type="inferred from homology"/>
<reference evidence="14 15" key="1">
    <citation type="submission" date="2016-02" db="EMBL/GenBank/DDBJ databases">
        <title>Genome sequence of Clostridium thermobutyricum DSM 4928.</title>
        <authorList>
            <person name="Poehlein A."/>
            <person name="Daniel R."/>
        </authorList>
    </citation>
    <scope>NUCLEOTIDE SEQUENCE [LARGE SCALE GENOMIC DNA]</scope>
    <source>
        <strain evidence="14 15">DSM 4928</strain>
    </source>
</reference>
<keyword evidence="6 11" id="KW-0812">Transmembrane</keyword>
<evidence type="ECO:0000256" key="6">
    <source>
        <dbReference type="ARBA" id="ARBA00022692"/>
    </source>
</evidence>
<sequence>MKINTIKHFIVDALKSLKRNKTICLASVITVLITFFVLGIFVLVSKNVGLALNGVQSKVELKVFLQNDIKLVDQREIEIKLKDMPEVKDVTYESKDQAFINFQKGSENNKGLLEGYSLQNNPFPASYVVKLNKPEDAQTVANAIKNMPGVDSIGNQQDLINTITRIVNAVRIIGVILFLILIGVAIFLIMNTTKLTVYSRRREVGIMKFVGATDWFIRWPFIIEGMIIGLVGAILASILVGFAYQGFFSWITTKMLFVDIVGTSYIYTSLLWQFAIAGAVIGGGASYFSLRKFLVV</sequence>
<dbReference type="InterPro" id="IPR058204">
    <property type="entry name" value="FtsX_firmicutes-type"/>
</dbReference>
<dbReference type="InterPro" id="IPR003838">
    <property type="entry name" value="ABC3_permease_C"/>
</dbReference>
<dbReference type="PANTHER" id="PTHR47755:SF1">
    <property type="entry name" value="CELL DIVISION PROTEIN FTSX"/>
    <property type="match status" value="1"/>
</dbReference>
<dbReference type="InterPro" id="IPR040690">
    <property type="entry name" value="FtsX_ECD"/>
</dbReference>
<dbReference type="Gene3D" id="3.30.70.3040">
    <property type="match status" value="1"/>
</dbReference>
<evidence type="ECO:0000259" key="12">
    <source>
        <dbReference type="Pfam" id="PF02687"/>
    </source>
</evidence>
<feature type="domain" description="ABC3 transporter permease C-terminal" evidence="12">
    <location>
        <begin position="176"/>
        <end position="293"/>
    </location>
</feature>
<comment type="subcellular location">
    <subcellularLocation>
        <location evidence="1">Cell membrane</location>
        <topology evidence="1">Multi-pass membrane protein</topology>
    </subcellularLocation>
</comment>
<evidence type="ECO:0000259" key="13">
    <source>
        <dbReference type="Pfam" id="PF18075"/>
    </source>
</evidence>
<dbReference type="InterPro" id="IPR004513">
    <property type="entry name" value="FtsX"/>
</dbReference>
<dbReference type="EMBL" id="LTAY01000024">
    <property type="protein sequence ID" value="OPX49382.1"/>
    <property type="molecule type" value="Genomic_DNA"/>
</dbReference>
<evidence type="ECO:0000256" key="5">
    <source>
        <dbReference type="ARBA" id="ARBA00022618"/>
    </source>
</evidence>
<feature type="transmembrane region" description="Helical" evidence="11">
    <location>
        <begin position="227"/>
        <end position="251"/>
    </location>
</feature>
<keyword evidence="8 10" id="KW-0472">Membrane</keyword>
<gene>
    <name evidence="14" type="primary">ftsX</name>
    <name evidence="14" type="ORF">CLTHE_06760</name>
</gene>
<evidence type="ECO:0000256" key="1">
    <source>
        <dbReference type="ARBA" id="ARBA00004651"/>
    </source>
</evidence>
<keyword evidence="4 10" id="KW-1003">Cell membrane</keyword>